<keyword evidence="9" id="KW-1185">Reference proteome</keyword>
<comment type="caution">
    <text evidence="8">The sequence shown here is derived from an EMBL/GenBank/DDBJ whole genome shotgun (WGS) entry which is preliminary data.</text>
</comment>
<feature type="domain" description="NB-ARC" evidence="6">
    <location>
        <begin position="166"/>
        <end position="269"/>
    </location>
</feature>
<dbReference type="AlphaFoldDB" id="A0AAV5D2R4"/>
<evidence type="ECO:0000256" key="1">
    <source>
        <dbReference type="ARBA" id="ARBA00008894"/>
    </source>
</evidence>
<dbReference type="CDD" id="cd14798">
    <property type="entry name" value="RX-CC_like"/>
    <property type="match status" value="1"/>
</dbReference>
<organism evidence="8 9">
    <name type="scientific">Eleusine coracana subsp. coracana</name>
    <dbReference type="NCBI Taxonomy" id="191504"/>
    <lineage>
        <taxon>Eukaryota</taxon>
        <taxon>Viridiplantae</taxon>
        <taxon>Streptophyta</taxon>
        <taxon>Embryophyta</taxon>
        <taxon>Tracheophyta</taxon>
        <taxon>Spermatophyta</taxon>
        <taxon>Magnoliopsida</taxon>
        <taxon>Liliopsida</taxon>
        <taxon>Poales</taxon>
        <taxon>Poaceae</taxon>
        <taxon>PACMAD clade</taxon>
        <taxon>Chloridoideae</taxon>
        <taxon>Cynodonteae</taxon>
        <taxon>Eleusininae</taxon>
        <taxon>Eleusine</taxon>
    </lineage>
</organism>
<keyword evidence="3" id="KW-0677">Repeat</keyword>
<dbReference type="Gene3D" id="3.40.50.300">
    <property type="entry name" value="P-loop containing nucleotide triphosphate hydrolases"/>
    <property type="match status" value="1"/>
</dbReference>
<dbReference type="Proteomes" id="UP001054889">
    <property type="component" value="Unassembled WGS sequence"/>
</dbReference>
<name>A0AAV5D2R4_ELECO</name>
<feature type="domain" description="Disease resistance N-terminal" evidence="7">
    <location>
        <begin position="1"/>
        <end position="85"/>
    </location>
</feature>
<evidence type="ECO:0000256" key="4">
    <source>
        <dbReference type="ARBA" id="ARBA00022741"/>
    </source>
</evidence>
<protein>
    <submittedName>
        <fullName evidence="8">Uncharacterized protein</fullName>
    </submittedName>
</protein>
<dbReference type="InterPro" id="IPR041118">
    <property type="entry name" value="Rx_N"/>
</dbReference>
<evidence type="ECO:0000259" key="7">
    <source>
        <dbReference type="Pfam" id="PF18052"/>
    </source>
</evidence>
<dbReference type="Pfam" id="PF00931">
    <property type="entry name" value="NB-ARC"/>
    <property type="match status" value="1"/>
</dbReference>
<dbReference type="InterPro" id="IPR038005">
    <property type="entry name" value="RX-like_CC"/>
</dbReference>
<evidence type="ECO:0000256" key="2">
    <source>
        <dbReference type="ARBA" id="ARBA00022614"/>
    </source>
</evidence>
<dbReference type="PANTHER" id="PTHR19338">
    <property type="entry name" value="TRANSLOCASE OF INNER MITOCHONDRIAL MEMBRANE 13 HOMOLOG"/>
    <property type="match status" value="1"/>
</dbReference>
<sequence>MSTLLPKLADLLKEEYNLQKSVKGEIMFLEAELESMRTALLKVSVAPIDQPPDIQVILWARDVRELSYDIEDHVDTFMVRVDSHIPNKLRGVKGLIDRSGNLMKKTSIRRKIGIAVKDIKSHITEVSQRRDRYKVHNITSKPVGTTIHSLRLSALYNDMTKLVGIEEKSDHLVKRLMKGHQASRGQLEIVSIVGFGGLGKTTLAKIVYDKIKDQFDCGAFVSISLNPNMEKIFKSMIHQIDMSEYSKINDATLDEVALIEKLREILEKRYVQS</sequence>
<evidence type="ECO:0000313" key="8">
    <source>
        <dbReference type="EMBL" id="GJN04638.1"/>
    </source>
</evidence>
<dbReference type="SUPFAM" id="SSF52540">
    <property type="entry name" value="P-loop containing nucleoside triphosphate hydrolases"/>
    <property type="match status" value="1"/>
</dbReference>
<dbReference type="GO" id="GO:0006952">
    <property type="term" value="P:defense response"/>
    <property type="evidence" value="ECO:0007669"/>
    <property type="project" value="UniProtKB-KW"/>
</dbReference>
<evidence type="ECO:0000256" key="5">
    <source>
        <dbReference type="ARBA" id="ARBA00022821"/>
    </source>
</evidence>
<dbReference type="PANTHER" id="PTHR19338:SF53">
    <property type="entry name" value="RX N-TERMINAL DOMAIN-CONTAINING PROTEIN"/>
    <property type="match status" value="1"/>
</dbReference>
<evidence type="ECO:0000313" key="9">
    <source>
        <dbReference type="Proteomes" id="UP001054889"/>
    </source>
</evidence>
<dbReference type="Pfam" id="PF18052">
    <property type="entry name" value="Rx_N"/>
    <property type="match status" value="1"/>
</dbReference>
<evidence type="ECO:0000259" key="6">
    <source>
        <dbReference type="Pfam" id="PF00931"/>
    </source>
</evidence>
<dbReference type="EMBL" id="BQKI01000011">
    <property type="protein sequence ID" value="GJN04638.1"/>
    <property type="molecule type" value="Genomic_DNA"/>
</dbReference>
<dbReference type="Gene3D" id="1.20.5.4130">
    <property type="match status" value="1"/>
</dbReference>
<comment type="similarity">
    <text evidence="1">Belongs to the disease resistance NB-LRR family.</text>
</comment>
<keyword evidence="2" id="KW-0433">Leucine-rich repeat</keyword>
<reference evidence="8" key="2">
    <citation type="submission" date="2021-12" db="EMBL/GenBank/DDBJ databases">
        <title>Resequencing data analysis of finger millet.</title>
        <authorList>
            <person name="Hatakeyama M."/>
            <person name="Aluri S."/>
            <person name="Balachadran M.T."/>
            <person name="Sivarajan S.R."/>
            <person name="Poveda L."/>
            <person name="Shimizu-Inatsugi R."/>
            <person name="Schlapbach R."/>
            <person name="Sreeman S.M."/>
            <person name="Shimizu K.K."/>
        </authorList>
    </citation>
    <scope>NUCLEOTIDE SEQUENCE</scope>
</reference>
<keyword evidence="4" id="KW-0547">Nucleotide-binding</keyword>
<gene>
    <name evidence="8" type="primary">ga22202</name>
    <name evidence="8" type="ORF">PR202_ga22202</name>
</gene>
<proteinExistence type="inferred from homology"/>
<evidence type="ECO:0000256" key="3">
    <source>
        <dbReference type="ARBA" id="ARBA00022737"/>
    </source>
</evidence>
<reference evidence="8" key="1">
    <citation type="journal article" date="2018" name="DNA Res.">
        <title>Multiple hybrid de novo genome assembly of finger millet, an orphan allotetraploid crop.</title>
        <authorList>
            <person name="Hatakeyama M."/>
            <person name="Aluri S."/>
            <person name="Balachadran M.T."/>
            <person name="Sivarajan S.R."/>
            <person name="Patrignani A."/>
            <person name="Gruter S."/>
            <person name="Poveda L."/>
            <person name="Shimizu-Inatsugi R."/>
            <person name="Baeten J."/>
            <person name="Francoijs K.J."/>
            <person name="Nataraja K.N."/>
            <person name="Reddy Y.A.N."/>
            <person name="Phadnis S."/>
            <person name="Ravikumar R.L."/>
            <person name="Schlapbach R."/>
            <person name="Sreeman S.M."/>
            <person name="Shimizu K.K."/>
        </authorList>
    </citation>
    <scope>NUCLEOTIDE SEQUENCE</scope>
</reference>
<dbReference type="InterPro" id="IPR002182">
    <property type="entry name" value="NB-ARC"/>
</dbReference>
<dbReference type="InterPro" id="IPR027417">
    <property type="entry name" value="P-loop_NTPase"/>
</dbReference>
<keyword evidence="5" id="KW-0611">Plant defense</keyword>
<dbReference type="GO" id="GO:0043531">
    <property type="term" value="F:ADP binding"/>
    <property type="evidence" value="ECO:0007669"/>
    <property type="project" value="InterPro"/>
</dbReference>
<accession>A0AAV5D2R4</accession>